<evidence type="ECO:0000313" key="2">
    <source>
        <dbReference type="Proteomes" id="UP000269221"/>
    </source>
</evidence>
<keyword evidence="2" id="KW-1185">Reference proteome</keyword>
<accession>A0A3M0KMC4</accession>
<dbReference type="EMBL" id="QRBI01000105">
    <property type="protein sequence ID" value="RMC14392.1"/>
    <property type="molecule type" value="Genomic_DNA"/>
</dbReference>
<dbReference type="AlphaFoldDB" id="A0A3M0KMC4"/>
<proteinExistence type="predicted"/>
<reference evidence="1 2" key="1">
    <citation type="submission" date="2018-07" db="EMBL/GenBank/DDBJ databases">
        <title>A high quality draft genome assembly of the barn swallow (H. rustica rustica).</title>
        <authorList>
            <person name="Formenti G."/>
            <person name="Chiara M."/>
            <person name="Poveda L."/>
            <person name="Francoijs K.-J."/>
            <person name="Bonisoli-Alquati A."/>
            <person name="Canova L."/>
            <person name="Gianfranceschi L."/>
            <person name="Horner D.S."/>
            <person name="Saino N."/>
        </authorList>
    </citation>
    <scope>NUCLEOTIDE SEQUENCE [LARGE SCALE GENOMIC DNA]</scope>
    <source>
        <strain evidence="1">Chelidonia</strain>
        <tissue evidence="1">Blood</tissue>
    </source>
</reference>
<comment type="caution">
    <text evidence="1">The sequence shown here is derived from an EMBL/GenBank/DDBJ whole genome shotgun (WGS) entry which is preliminary data.</text>
</comment>
<protein>
    <submittedName>
        <fullName evidence="1">Uncharacterized protein</fullName>
    </submittedName>
</protein>
<dbReference type="Proteomes" id="UP000269221">
    <property type="component" value="Unassembled WGS sequence"/>
</dbReference>
<evidence type="ECO:0000313" key="1">
    <source>
        <dbReference type="EMBL" id="RMC14392.1"/>
    </source>
</evidence>
<organism evidence="1 2">
    <name type="scientific">Hirundo rustica rustica</name>
    <dbReference type="NCBI Taxonomy" id="333673"/>
    <lineage>
        <taxon>Eukaryota</taxon>
        <taxon>Metazoa</taxon>
        <taxon>Chordata</taxon>
        <taxon>Craniata</taxon>
        <taxon>Vertebrata</taxon>
        <taxon>Euteleostomi</taxon>
        <taxon>Archelosauria</taxon>
        <taxon>Archosauria</taxon>
        <taxon>Dinosauria</taxon>
        <taxon>Saurischia</taxon>
        <taxon>Theropoda</taxon>
        <taxon>Coelurosauria</taxon>
        <taxon>Aves</taxon>
        <taxon>Neognathae</taxon>
        <taxon>Neoaves</taxon>
        <taxon>Telluraves</taxon>
        <taxon>Australaves</taxon>
        <taxon>Passeriformes</taxon>
        <taxon>Sylvioidea</taxon>
        <taxon>Hirundinidae</taxon>
        <taxon>Hirundo</taxon>
    </lineage>
</organism>
<sequence>MKMLRGLEHLFYGIIQLQEDLRGPKSTFQCLKRPIRQQLCSEQQQLQDFAAVAVKNSGKVQTSWLRCKVANADE</sequence>
<gene>
    <name evidence="1" type="ORF">DUI87_09487</name>
</gene>
<name>A0A3M0KMC4_HIRRU</name>